<protein>
    <recommendedName>
        <fullName evidence="3 11">KRR1 small subunit processome component</fullName>
    </recommendedName>
    <alternativeName>
        <fullName evidence="11">KRR-R motif-containing protein 1</fullName>
    </alternativeName>
</protein>
<keyword evidence="5 11" id="KW-0698">rRNA processing</keyword>
<proteinExistence type="inferred from homology"/>
<dbReference type="InterPro" id="IPR004087">
    <property type="entry name" value="KH_dom"/>
</dbReference>
<dbReference type="Pfam" id="PF17903">
    <property type="entry name" value="KH_KRR1_1st"/>
    <property type="match status" value="1"/>
</dbReference>
<dbReference type="Pfam" id="PF21800">
    <property type="entry name" value="KH_KRR1_2nd"/>
    <property type="match status" value="1"/>
</dbReference>
<comment type="function">
    <text evidence="9">Required for 40S ribosome biogenesis. Involved in nucleolar processing of pre-18S ribosomal RNA and ribosome assembly. Essential for vegetative growth.</text>
</comment>
<dbReference type="AlphaFoldDB" id="A0A420HVD3"/>
<comment type="caution">
    <text evidence="14">The sequence shown here is derived from an EMBL/GenBank/DDBJ whole genome shotgun (WGS) entry which is preliminary data.</text>
</comment>
<keyword evidence="4 11" id="KW-0690">Ribosome biogenesis</keyword>
<dbReference type="InterPro" id="IPR041174">
    <property type="entry name" value="KRR1-like_KH1"/>
</dbReference>
<dbReference type="InterPro" id="IPR048548">
    <property type="entry name" value="KRR1-like_KH2"/>
</dbReference>
<dbReference type="FunFam" id="3.30.1370.10:FF:000011">
    <property type="entry name" value="KRR1 small subunit processome component"/>
    <property type="match status" value="1"/>
</dbReference>
<accession>A0A420HVD3</accession>
<dbReference type="SUPFAM" id="SSF54791">
    <property type="entry name" value="Eukaryotic type KH-domain (KH-domain type I)"/>
    <property type="match status" value="1"/>
</dbReference>
<dbReference type="PANTHER" id="PTHR12581">
    <property type="entry name" value="HIV-1 REV BINDING PROTEIN 2, 3"/>
    <property type="match status" value="1"/>
</dbReference>
<gene>
    <name evidence="14" type="ORF">GcC1_157005</name>
</gene>
<evidence type="ECO:0000256" key="2">
    <source>
        <dbReference type="ARBA" id="ARBA00009344"/>
    </source>
</evidence>
<keyword evidence="6 11" id="KW-0694">RNA-binding</keyword>
<dbReference type="CDD" id="cd22393">
    <property type="entry name" value="KH-I_KRR1_rpt1"/>
    <property type="match status" value="1"/>
</dbReference>
<dbReference type="GO" id="GO:0003723">
    <property type="term" value="F:RNA binding"/>
    <property type="evidence" value="ECO:0007669"/>
    <property type="project" value="UniProtKB-KW"/>
</dbReference>
<comment type="similarity">
    <text evidence="2 11">Belongs to the KRR1 family.</text>
</comment>
<dbReference type="InterPro" id="IPR036612">
    <property type="entry name" value="KH_dom_type_1_sf"/>
</dbReference>
<dbReference type="InterPro" id="IPR024166">
    <property type="entry name" value="rRNA_assembly_KRR1"/>
</dbReference>
<feature type="domain" description="K Homology" evidence="13">
    <location>
        <begin position="119"/>
        <end position="191"/>
    </location>
</feature>
<evidence type="ECO:0000313" key="15">
    <source>
        <dbReference type="Proteomes" id="UP000285405"/>
    </source>
</evidence>
<evidence type="ECO:0000256" key="12">
    <source>
        <dbReference type="SAM" id="MobiDB-lite"/>
    </source>
</evidence>
<feature type="compositionally biased region" description="Basic and acidic residues" evidence="12">
    <location>
        <begin position="356"/>
        <end position="365"/>
    </location>
</feature>
<feature type="region of interest" description="Disordered" evidence="12">
    <location>
        <begin position="280"/>
        <end position="373"/>
    </location>
</feature>
<name>A0A420HVD3_9PEZI</name>
<feature type="region of interest" description="Disordered" evidence="12">
    <location>
        <begin position="234"/>
        <end position="259"/>
    </location>
</feature>
<feature type="compositionally biased region" description="Basic and acidic residues" evidence="12">
    <location>
        <begin position="320"/>
        <end position="329"/>
    </location>
</feature>
<dbReference type="Gene3D" id="3.30.1370.10">
    <property type="entry name" value="K Homology domain, type 1"/>
    <property type="match status" value="2"/>
</dbReference>
<reference evidence="14 15" key="1">
    <citation type="journal article" date="2018" name="BMC Genomics">
        <title>Comparative genome analyses reveal sequence features reflecting distinct modes of host-adaptation between dicot and monocot powdery mildew.</title>
        <authorList>
            <person name="Wu Y."/>
            <person name="Ma X."/>
            <person name="Pan Z."/>
            <person name="Kale S.D."/>
            <person name="Song Y."/>
            <person name="King H."/>
            <person name="Zhang Q."/>
            <person name="Presley C."/>
            <person name="Deng X."/>
            <person name="Wei C.I."/>
            <person name="Xiao S."/>
        </authorList>
    </citation>
    <scope>NUCLEOTIDE SEQUENCE [LARGE SCALE GENOMIC DNA]</scope>
    <source>
        <strain evidence="14">UCSC1</strain>
    </source>
</reference>
<dbReference type="GO" id="GO:0006364">
    <property type="term" value="P:rRNA processing"/>
    <property type="evidence" value="ECO:0007669"/>
    <property type="project" value="UniProtKB-KW"/>
</dbReference>
<dbReference type="PANTHER" id="PTHR12581:SF0">
    <property type="entry name" value="KRR1 SMALL SUBUNIT PROCESSOME COMPONENT HOMOLOG"/>
    <property type="match status" value="1"/>
</dbReference>
<dbReference type="PIRSF" id="PIRSF006515">
    <property type="entry name" value="KRR1"/>
    <property type="match status" value="1"/>
</dbReference>
<dbReference type="FunFam" id="3.30.1370.10:FF:000014">
    <property type="entry name" value="KRR1 small subunit processome component"/>
    <property type="match status" value="1"/>
</dbReference>
<comment type="subunit">
    <text evidence="10">Component of the ribosomal small subunit (SSU) processome composed of at least 40 protein subunits and snoRNA U3. Interacts with snoRNA U3. Interacts with MPP10, KRI1 and with ribosomal proteins RPS1A, RPS4A, RPS4B, RPS8A, RPS8B, RPS11A, RPS11B, RPS13, RPS24, RPS25, RPL4A, RPL7B, RPL8, RPL23, RPL25 and RPL28.</text>
</comment>
<feature type="compositionally biased region" description="Basic and acidic residues" evidence="12">
    <location>
        <begin position="280"/>
        <end position="313"/>
    </location>
</feature>
<dbReference type="InterPro" id="IPR048549">
    <property type="entry name" value="KRR1-like_KH2_euk"/>
</dbReference>
<evidence type="ECO:0000256" key="11">
    <source>
        <dbReference type="PIRNR" id="PIRNR006515"/>
    </source>
</evidence>
<sequence>MPSTHKKEKPWDTDDIDKWKIEQFKPEDNTGGTFTEESSFITLFPKYREVYLREVWPLITRALEKFGIGCQLDLVEGSMMVKTTRKTYDPAAILNARDLIKLLARSVPAPQAIKILDDGVACDIIKIRNLTRNKERFVKRRQRILGPNGSTLKALELLTECYILVQGNTVATMGPYKGLKEIRRIIEDCMANIHPIYHIKELMIKRELQKDPDLAGESWDRFLPHFKKRNLSKRRVPLKVTDKSKKPYTPFPPPQEKSKIDLQIESGQYFLGKMAKERAARDERLEKQQEKRAAKLKKREEDFVPVNEKDLKKEKKKKSHASDEDSVSREKKKKKKKVQIVDEGAVDHEKKKKRVRAADEDSSGHERKKKKKD</sequence>
<dbReference type="InterPro" id="IPR048550">
    <property type="entry name" value="KRR1-like_KH1_euk"/>
</dbReference>
<dbReference type="CDD" id="cd22394">
    <property type="entry name" value="KH-I_KRR1_rpt2"/>
    <property type="match status" value="1"/>
</dbReference>
<dbReference type="Proteomes" id="UP000285405">
    <property type="component" value="Unassembled WGS sequence"/>
</dbReference>
<keyword evidence="8 11" id="KW-0687">Ribonucleoprotein</keyword>
<evidence type="ECO:0000256" key="9">
    <source>
        <dbReference type="ARBA" id="ARBA00024668"/>
    </source>
</evidence>
<dbReference type="SMART" id="SM00322">
    <property type="entry name" value="KH"/>
    <property type="match status" value="1"/>
</dbReference>
<evidence type="ECO:0000256" key="5">
    <source>
        <dbReference type="ARBA" id="ARBA00022552"/>
    </source>
</evidence>
<comment type="subcellular location">
    <subcellularLocation>
        <location evidence="1 11">Nucleus</location>
        <location evidence="1 11">Nucleolus</location>
    </subcellularLocation>
</comment>
<keyword evidence="7 11" id="KW-0539">Nucleus</keyword>
<evidence type="ECO:0000256" key="8">
    <source>
        <dbReference type="ARBA" id="ARBA00023274"/>
    </source>
</evidence>
<dbReference type="OrthoDB" id="441223at2759"/>
<evidence type="ECO:0000256" key="3">
    <source>
        <dbReference type="ARBA" id="ARBA00017405"/>
    </source>
</evidence>
<evidence type="ECO:0000256" key="4">
    <source>
        <dbReference type="ARBA" id="ARBA00022517"/>
    </source>
</evidence>
<dbReference type="GO" id="GO:0032040">
    <property type="term" value="C:small-subunit processome"/>
    <property type="evidence" value="ECO:0007669"/>
    <property type="project" value="TreeGrafter"/>
</dbReference>
<organism evidence="14 15">
    <name type="scientific">Golovinomyces cichoracearum</name>
    <dbReference type="NCBI Taxonomy" id="62708"/>
    <lineage>
        <taxon>Eukaryota</taxon>
        <taxon>Fungi</taxon>
        <taxon>Dikarya</taxon>
        <taxon>Ascomycota</taxon>
        <taxon>Pezizomycotina</taxon>
        <taxon>Leotiomycetes</taxon>
        <taxon>Erysiphales</taxon>
        <taxon>Erysiphaceae</taxon>
        <taxon>Golovinomyces</taxon>
    </lineage>
</organism>
<dbReference type="EMBL" id="MCBR01015749">
    <property type="protein sequence ID" value="RKF61370.1"/>
    <property type="molecule type" value="Genomic_DNA"/>
</dbReference>
<evidence type="ECO:0000313" key="14">
    <source>
        <dbReference type="EMBL" id="RKF61370.1"/>
    </source>
</evidence>
<evidence type="ECO:0000256" key="1">
    <source>
        <dbReference type="ARBA" id="ARBA00004604"/>
    </source>
</evidence>
<evidence type="ECO:0000259" key="13">
    <source>
        <dbReference type="SMART" id="SM00322"/>
    </source>
</evidence>
<evidence type="ECO:0000256" key="6">
    <source>
        <dbReference type="ARBA" id="ARBA00022884"/>
    </source>
</evidence>
<evidence type="ECO:0000256" key="10">
    <source>
        <dbReference type="ARBA" id="ARBA00025908"/>
    </source>
</evidence>
<evidence type="ECO:0000256" key="7">
    <source>
        <dbReference type="ARBA" id="ARBA00023242"/>
    </source>
</evidence>